<dbReference type="InterPro" id="IPR002778">
    <property type="entry name" value="Signal_recog_particle_SRP19"/>
</dbReference>
<organism evidence="6 7">
    <name type="scientific">Fragilariopsis cylindrus CCMP1102</name>
    <dbReference type="NCBI Taxonomy" id="635003"/>
    <lineage>
        <taxon>Eukaryota</taxon>
        <taxon>Sar</taxon>
        <taxon>Stramenopiles</taxon>
        <taxon>Ochrophyta</taxon>
        <taxon>Bacillariophyta</taxon>
        <taxon>Bacillariophyceae</taxon>
        <taxon>Bacillariophycidae</taxon>
        <taxon>Bacillariales</taxon>
        <taxon>Bacillariaceae</taxon>
        <taxon>Fragilariopsis</taxon>
    </lineage>
</organism>
<keyword evidence="7" id="KW-1185">Reference proteome</keyword>
<evidence type="ECO:0000256" key="1">
    <source>
        <dbReference type="ARBA" id="ARBA00004496"/>
    </source>
</evidence>
<dbReference type="FunCoup" id="A0A1E7FYV1">
    <property type="interactions" value="293"/>
</dbReference>
<reference evidence="6 7" key="1">
    <citation type="submission" date="2016-09" db="EMBL/GenBank/DDBJ databases">
        <title>Extensive genetic diversity and differential bi-allelic expression allows diatom success in the polar Southern Ocean.</title>
        <authorList>
            <consortium name="DOE Joint Genome Institute"/>
            <person name="Mock T."/>
            <person name="Otillar R.P."/>
            <person name="Strauss J."/>
            <person name="Dupont C."/>
            <person name="Frickenhaus S."/>
            <person name="Maumus F."/>
            <person name="Mcmullan M."/>
            <person name="Sanges R."/>
            <person name="Schmutz J."/>
            <person name="Toseland A."/>
            <person name="Valas R."/>
            <person name="Veluchamy A."/>
            <person name="Ward B.J."/>
            <person name="Allen A."/>
            <person name="Barry K."/>
            <person name="Falciatore A."/>
            <person name="Ferrante M."/>
            <person name="Fortunato A.E."/>
            <person name="Gloeckner G."/>
            <person name="Gruber A."/>
            <person name="Hipkin R."/>
            <person name="Janech M."/>
            <person name="Kroth P."/>
            <person name="Leese F."/>
            <person name="Lindquist E."/>
            <person name="Lyon B.R."/>
            <person name="Martin J."/>
            <person name="Mayer C."/>
            <person name="Parker M."/>
            <person name="Quesneville H."/>
            <person name="Raymond J."/>
            <person name="Uhlig C."/>
            <person name="Valentin K.U."/>
            <person name="Worden A.Z."/>
            <person name="Armbrust E.V."/>
            <person name="Bowler C."/>
            <person name="Green B."/>
            <person name="Moulton V."/>
            <person name="Van Oosterhout C."/>
            <person name="Grigoriev I."/>
        </authorList>
    </citation>
    <scope>NUCLEOTIDE SEQUENCE [LARGE SCALE GENOMIC DNA]</scope>
    <source>
        <strain evidence="6 7">CCMP1102</strain>
    </source>
</reference>
<dbReference type="Proteomes" id="UP000095751">
    <property type="component" value="Unassembled WGS sequence"/>
</dbReference>
<evidence type="ECO:0000313" key="7">
    <source>
        <dbReference type="Proteomes" id="UP000095751"/>
    </source>
</evidence>
<dbReference type="SUPFAM" id="SSF69695">
    <property type="entry name" value="SRP19"/>
    <property type="match status" value="1"/>
</dbReference>
<keyword evidence="2" id="KW-0963">Cytoplasm</keyword>
<dbReference type="GO" id="GO:0008312">
    <property type="term" value="F:7S RNA binding"/>
    <property type="evidence" value="ECO:0007669"/>
    <property type="project" value="InterPro"/>
</dbReference>
<evidence type="ECO:0000256" key="4">
    <source>
        <dbReference type="ARBA" id="ARBA00023274"/>
    </source>
</evidence>
<dbReference type="InterPro" id="IPR036521">
    <property type="entry name" value="SRP19-like_sf"/>
</dbReference>
<feature type="compositionally biased region" description="Basic residues" evidence="5">
    <location>
        <begin position="148"/>
        <end position="157"/>
    </location>
</feature>
<keyword evidence="4" id="KW-0687">Ribonucleoprotein</keyword>
<dbReference type="InParanoid" id="A0A1E7FYV1"/>
<dbReference type="KEGG" id="fcy:FRACYDRAFT_233488"/>
<comment type="subcellular location">
    <subcellularLocation>
        <location evidence="1">Cytoplasm</location>
    </subcellularLocation>
</comment>
<dbReference type="EMBL" id="KV784353">
    <property type="protein sequence ID" value="OEU23316.1"/>
    <property type="molecule type" value="Genomic_DNA"/>
</dbReference>
<evidence type="ECO:0000313" key="6">
    <source>
        <dbReference type="EMBL" id="OEU23316.1"/>
    </source>
</evidence>
<feature type="region of interest" description="Disordered" evidence="5">
    <location>
        <begin position="132"/>
        <end position="157"/>
    </location>
</feature>
<dbReference type="AlphaFoldDB" id="A0A1E7FYV1"/>
<evidence type="ECO:0000256" key="2">
    <source>
        <dbReference type="ARBA" id="ARBA00022490"/>
    </source>
</evidence>
<evidence type="ECO:0000256" key="3">
    <source>
        <dbReference type="ARBA" id="ARBA00023135"/>
    </source>
</evidence>
<feature type="compositionally biased region" description="Low complexity" evidence="5">
    <location>
        <begin position="136"/>
        <end position="147"/>
    </location>
</feature>
<protein>
    <submittedName>
        <fullName evidence="6">Signal recognition particle, SRP19 subunit</fullName>
    </submittedName>
</protein>
<dbReference type="OrthoDB" id="2190947at2759"/>
<keyword evidence="3" id="KW-0733">Signal recognition particle</keyword>
<dbReference type="PANTHER" id="PTHR17453">
    <property type="entry name" value="SIGNAL RECOGNITION PARTICLE 19 KD PROTEIN"/>
    <property type="match status" value="1"/>
</dbReference>
<proteinExistence type="predicted"/>
<dbReference type="PANTHER" id="PTHR17453:SF0">
    <property type="entry name" value="SIGNAL RECOGNITION PARTICLE 19 KDA PROTEIN"/>
    <property type="match status" value="1"/>
</dbReference>
<evidence type="ECO:0000256" key="5">
    <source>
        <dbReference type="SAM" id="MobiDB-lite"/>
    </source>
</evidence>
<accession>A0A1E7FYV1</accession>
<name>A0A1E7FYV1_9STRA</name>
<gene>
    <name evidence="6" type="ORF">FRACYDRAFT_233488</name>
</gene>
<dbReference type="GO" id="GO:0005786">
    <property type="term" value="C:signal recognition particle, endoplasmic reticulum targeting"/>
    <property type="evidence" value="ECO:0007669"/>
    <property type="project" value="UniProtKB-KW"/>
</dbReference>
<sequence>MDPKTFFVVYPSYMDSCKTMKLGRRIGIENSIPTPTVNDISEGLQILNLRHVIEPYKGYSRDITALWDNPGRVKVEPISDDGEYTKRSLLIELSSIIITLPSRIRRIEVIIAVEKAKSIKREEQLLIKKTQQLAITSSSNQSKSSTTKNKKKGKKKR</sequence>
<dbReference type="Gene3D" id="3.30.56.30">
    <property type="entry name" value="Signal recognition particle, SRP19-like subunit"/>
    <property type="match status" value="1"/>
</dbReference>
<dbReference type="Pfam" id="PF01922">
    <property type="entry name" value="SRP19"/>
    <property type="match status" value="1"/>
</dbReference>
<dbReference type="GO" id="GO:0006617">
    <property type="term" value="P:SRP-dependent cotranslational protein targeting to membrane, signal sequence recognition"/>
    <property type="evidence" value="ECO:0007669"/>
    <property type="project" value="TreeGrafter"/>
</dbReference>